<dbReference type="FunFam" id="1.10.510.10:FF:000320">
    <property type="entry name" value="Serine/threonine protein kinase"/>
    <property type="match status" value="1"/>
</dbReference>
<keyword evidence="6" id="KW-0808">Transferase</keyword>
<comment type="catalytic activity">
    <reaction evidence="12">
        <text>L-threonyl-[protein] + ATP = O-phospho-L-threonyl-[protein] + ADP + H(+)</text>
        <dbReference type="Rhea" id="RHEA:46608"/>
        <dbReference type="Rhea" id="RHEA-COMP:11060"/>
        <dbReference type="Rhea" id="RHEA-COMP:11605"/>
        <dbReference type="ChEBI" id="CHEBI:15378"/>
        <dbReference type="ChEBI" id="CHEBI:30013"/>
        <dbReference type="ChEBI" id="CHEBI:30616"/>
        <dbReference type="ChEBI" id="CHEBI:61977"/>
        <dbReference type="ChEBI" id="CHEBI:456216"/>
        <dbReference type="EC" id="2.7.11.1"/>
    </reaction>
</comment>
<accession>A0A9P7CB87</accession>
<dbReference type="GO" id="GO:0004674">
    <property type="term" value="F:protein serine/threonine kinase activity"/>
    <property type="evidence" value="ECO:0007669"/>
    <property type="project" value="UniProtKB-KW"/>
</dbReference>
<keyword evidence="11 14" id="KW-0067">ATP-binding</keyword>
<keyword evidence="10" id="KW-0106">Calcium</keyword>
<evidence type="ECO:0000256" key="14">
    <source>
        <dbReference type="PROSITE-ProRule" id="PRU10141"/>
    </source>
</evidence>
<dbReference type="Pfam" id="PF00069">
    <property type="entry name" value="Pkinase"/>
    <property type="match status" value="1"/>
</dbReference>
<dbReference type="Proteomes" id="UP000717996">
    <property type="component" value="Unassembled WGS sequence"/>
</dbReference>
<evidence type="ECO:0000256" key="1">
    <source>
        <dbReference type="ARBA" id="ARBA00004496"/>
    </source>
</evidence>
<dbReference type="EC" id="2.7.11.1" evidence="2"/>
<evidence type="ECO:0000256" key="13">
    <source>
        <dbReference type="ARBA" id="ARBA00048679"/>
    </source>
</evidence>
<dbReference type="InterPro" id="IPR008271">
    <property type="entry name" value="Ser/Thr_kinase_AS"/>
</dbReference>
<dbReference type="InterPro" id="IPR002048">
    <property type="entry name" value="EF_hand_dom"/>
</dbReference>
<evidence type="ECO:0000256" key="10">
    <source>
        <dbReference type="ARBA" id="ARBA00022837"/>
    </source>
</evidence>
<organism evidence="18 19">
    <name type="scientific">Rhizopus oryzae</name>
    <name type="common">Mucormycosis agent</name>
    <name type="synonym">Rhizopus arrhizus var. delemar</name>
    <dbReference type="NCBI Taxonomy" id="64495"/>
    <lineage>
        <taxon>Eukaryota</taxon>
        <taxon>Fungi</taxon>
        <taxon>Fungi incertae sedis</taxon>
        <taxon>Mucoromycota</taxon>
        <taxon>Mucoromycotina</taxon>
        <taxon>Mucoromycetes</taxon>
        <taxon>Mucorales</taxon>
        <taxon>Mucorineae</taxon>
        <taxon>Rhizopodaceae</taxon>
        <taxon>Rhizopus</taxon>
    </lineage>
</organism>
<dbReference type="GO" id="GO:0005509">
    <property type="term" value="F:calcium ion binding"/>
    <property type="evidence" value="ECO:0007669"/>
    <property type="project" value="InterPro"/>
</dbReference>
<comment type="caution">
    <text evidence="18">The sequence shown here is derived from an EMBL/GenBank/DDBJ whole genome shotgun (WGS) entry which is preliminary data.</text>
</comment>
<keyword evidence="3" id="KW-0963">Cytoplasm</keyword>
<keyword evidence="9" id="KW-0418">Kinase</keyword>
<evidence type="ECO:0000259" key="17">
    <source>
        <dbReference type="PROSITE" id="PS50222"/>
    </source>
</evidence>
<reference evidence="18" key="1">
    <citation type="journal article" date="2020" name="Microb. Genom.">
        <title>Genetic diversity of clinical and environmental Mucorales isolates obtained from an investigation of mucormycosis cases among solid organ transplant recipients.</title>
        <authorList>
            <person name="Nguyen M.H."/>
            <person name="Kaul D."/>
            <person name="Muto C."/>
            <person name="Cheng S.J."/>
            <person name="Richter R.A."/>
            <person name="Bruno V.M."/>
            <person name="Liu G."/>
            <person name="Beyhan S."/>
            <person name="Sundermann A.J."/>
            <person name="Mounaud S."/>
            <person name="Pasculle A.W."/>
            <person name="Nierman W.C."/>
            <person name="Driscoll E."/>
            <person name="Cumbie R."/>
            <person name="Clancy C.J."/>
            <person name="Dupont C.L."/>
        </authorList>
    </citation>
    <scope>NUCLEOTIDE SEQUENCE</scope>
    <source>
        <strain evidence="18">GL16</strain>
    </source>
</reference>
<comment type="catalytic activity">
    <reaction evidence="13">
        <text>L-seryl-[protein] + ATP = O-phospho-L-seryl-[protein] + ADP + H(+)</text>
        <dbReference type="Rhea" id="RHEA:17989"/>
        <dbReference type="Rhea" id="RHEA-COMP:9863"/>
        <dbReference type="Rhea" id="RHEA-COMP:11604"/>
        <dbReference type="ChEBI" id="CHEBI:15378"/>
        <dbReference type="ChEBI" id="CHEBI:29999"/>
        <dbReference type="ChEBI" id="CHEBI:30616"/>
        <dbReference type="ChEBI" id="CHEBI:83421"/>
        <dbReference type="ChEBI" id="CHEBI:456216"/>
        <dbReference type="EC" id="2.7.11.1"/>
    </reaction>
</comment>
<evidence type="ECO:0000256" key="2">
    <source>
        <dbReference type="ARBA" id="ARBA00012513"/>
    </source>
</evidence>
<feature type="domain" description="Protein kinase" evidence="16">
    <location>
        <begin position="429"/>
        <end position="748"/>
    </location>
</feature>
<dbReference type="EMBL" id="JAANIT010000824">
    <property type="protein sequence ID" value="KAG1544204.1"/>
    <property type="molecule type" value="Genomic_DNA"/>
</dbReference>
<keyword evidence="7" id="KW-0479">Metal-binding</keyword>
<dbReference type="InterPro" id="IPR017441">
    <property type="entry name" value="Protein_kinase_ATP_BS"/>
</dbReference>
<dbReference type="SUPFAM" id="SSF47473">
    <property type="entry name" value="EF-hand"/>
    <property type="match status" value="1"/>
</dbReference>
<dbReference type="InterPro" id="IPR011992">
    <property type="entry name" value="EF-hand-dom_pair"/>
</dbReference>
<keyword evidence="4" id="KW-0723">Serine/threonine-protein kinase</keyword>
<evidence type="ECO:0000256" key="11">
    <source>
        <dbReference type="ARBA" id="ARBA00022840"/>
    </source>
</evidence>
<dbReference type="PROSITE" id="PS51257">
    <property type="entry name" value="PROKAR_LIPOPROTEIN"/>
    <property type="match status" value="1"/>
</dbReference>
<evidence type="ECO:0000259" key="16">
    <source>
        <dbReference type="PROSITE" id="PS50011"/>
    </source>
</evidence>
<evidence type="ECO:0000256" key="12">
    <source>
        <dbReference type="ARBA" id="ARBA00047899"/>
    </source>
</evidence>
<evidence type="ECO:0000256" key="7">
    <source>
        <dbReference type="ARBA" id="ARBA00022723"/>
    </source>
</evidence>
<dbReference type="OrthoDB" id="10252171at2759"/>
<dbReference type="Pfam" id="PF17958">
    <property type="entry name" value="EF-hand_13"/>
    <property type="match status" value="1"/>
</dbReference>
<evidence type="ECO:0000313" key="18">
    <source>
        <dbReference type="EMBL" id="KAG1544204.1"/>
    </source>
</evidence>
<evidence type="ECO:0000256" key="6">
    <source>
        <dbReference type="ARBA" id="ARBA00022679"/>
    </source>
</evidence>
<evidence type="ECO:0000256" key="5">
    <source>
        <dbReference type="ARBA" id="ARBA00022553"/>
    </source>
</evidence>
<dbReference type="SMART" id="SM00220">
    <property type="entry name" value="S_TKc"/>
    <property type="match status" value="1"/>
</dbReference>
<dbReference type="PROSITE" id="PS50222">
    <property type="entry name" value="EF_HAND_2"/>
    <property type="match status" value="1"/>
</dbReference>
<name>A0A9P7CB87_RHIOR</name>
<dbReference type="GO" id="GO:0005829">
    <property type="term" value="C:cytosol"/>
    <property type="evidence" value="ECO:0007669"/>
    <property type="project" value="TreeGrafter"/>
</dbReference>
<dbReference type="PANTHER" id="PTHR24346">
    <property type="entry name" value="MAP/MICROTUBULE AFFINITY-REGULATING KINASE"/>
    <property type="match status" value="1"/>
</dbReference>
<dbReference type="PROSITE" id="PS00107">
    <property type="entry name" value="PROTEIN_KINASE_ATP"/>
    <property type="match status" value="1"/>
</dbReference>
<feature type="domain" description="EF-hand" evidence="17">
    <location>
        <begin position="873"/>
        <end position="908"/>
    </location>
</feature>
<dbReference type="InterPro" id="IPR000014">
    <property type="entry name" value="PAS"/>
</dbReference>
<dbReference type="SMART" id="SM00091">
    <property type="entry name" value="PAS"/>
    <property type="match status" value="2"/>
</dbReference>
<keyword evidence="8 14" id="KW-0547">Nucleotide-binding</keyword>
<feature type="compositionally biased region" description="Polar residues" evidence="15">
    <location>
        <begin position="1040"/>
        <end position="1060"/>
    </location>
</feature>
<evidence type="ECO:0000256" key="15">
    <source>
        <dbReference type="SAM" id="MobiDB-lite"/>
    </source>
</evidence>
<dbReference type="PANTHER" id="PTHR24346:SF51">
    <property type="entry name" value="PAS DOMAIN-CONTAINING SERINE_THREONINE-PROTEIN KINASE"/>
    <property type="match status" value="1"/>
</dbReference>
<dbReference type="PROSITE" id="PS00018">
    <property type="entry name" value="EF_HAND_1"/>
    <property type="match status" value="1"/>
</dbReference>
<feature type="region of interest" description="Disordered" evidence="15">
    <location>
        <begin position="1038"/>
        <end position="1070"/>
    </location>
</feature>
<evidence type="ECO:0000256" key="9">
    <source>
        <dbReference type="ARBA" id="ARBA00022777"/>
    </source>
</evidence>
<feature type="binding site" evidence="14">
    <location>
        <position position="460"/>
    </location>
    <ligand>
        <name>ATP</name>
        <dbReference type="ChEBI" id="CHEBI:30616"/>
    </ligand>
</feature>
<dbReference type="Gene3D" id="1.10.238.220">
    <property type="match status" value="1"/>
</dbReference>
<dbReference type="GO" id="GO:0035556">
    <property type="term" value="P:intracellular signal transduction"/>
    <property type="evidence" value="ECO:0007669"/>
    <property type="project" value="TreeGrafter"/>
</dbReference>
<evidence type="ECO:0000256" key="4">
    <source>
        <dbReference type="ARBA" id="ARBA00022527"/>
    </source>
</evidence>
<dbReference type="PROSITE" id="PS00108">
    <property type="entry name" value="PROTEIN_KINASE_ST"/>
    <property type="match status" value="1"/>
</dbReference>
<evidence type="ECO:0000256" key="8">
    <source>
        <dbReference type="ARBA" id="ARBA00022741"/>
    </source>
</evidence>
<dbReference type="Gene3D" id="1.10.510.10">
    <property type="entry name" value="Transferase(Phosphotransferase) domain 1"/>
    <property type="match status" value="1"/>
</dbReference>
<dbReference type="InterPro" id="IPR011009">
    <property type="entry name" value="Kinase-like_dom_sf"/>
</dbReference>
<dbReference type="FunFam" id="3.30.200.20:FF:000314">
    <property type="entry name" value="Serine/threonine protein kinase"/>
    <property type="match status" value="1"/>
</dbReference>
<sequence length="1077" mass="124748">MTKKSLYRIETQGSHFSSSSSSSCSSSLSEIKDEIDSVTQYIASLDLQQPSRYLPQTQAVLTTEDNWKITLVNPTAHSLFKRDLLDLHVLEVIDVSYRSLLLDKIVKAREEGNSPILICGSPVAILKAHQLRSSAMVWLKEKKKNGSSMFIWIFEEKTILHVEERVTELFDYSAAQLVQQPIHLIIPRFDPSHTLFTGYSQLGASFPVIVCGENKGQEVLLRITSIPTLAGLITIRRDGQIEDCSDSTFTKYLFGYTSIKGMPISTFIPQFPQLLSCLERDDLIQQGCILNNTICRSVLSTSSSHPTMPIAVNRKPSTTPTGRPLPILVAIHRDGTCLEIDLQLQPTHHNLISIWITFDRQAILSRYGHTFQYTQSVPKNTTNNNSRSKSINIPTASIQPVTSTPVHKLWPTTLGEYSAQSLKTNIKDYEIVGELGQGAYGIVKLAYLKQDVEKKKVVIKYVYKSRILVDCWTRDKKLGLVPAEIHVLHTLRKIPHANCSDMLDYFEDDDHYYVVMDLFGAGIDLFDYIELKKDGISESEIRLIFRQVIEAVGHLHDNQIVHRDIKDENVILDLKGGVRLIDFGSATYMKEGRRYDTFVGTLDYAAPEILKGQSYTGPPQDIWACGTLLYTLIYRENPFYNIEEIMEHELRLPFIMSQESVDLVKNEFLPVTRCCNLSDYLNVTFYRKLVKQKDHLTLSDFVIEWTELYKKDKVSLLYHIIKRSNRSFISPEDFLLILEAVVIHHPGLSFLDDNVMFQERYRQMNLIQFRQSKFHQVIQSLQHDTDLNHIQNCFSYKHFYVLYCKFWAIDQDHDLLVFEHDLMSYNGGILSKKLINQIMKYGRIPAFSRNGIRKDTLTYLDYIWFFMSEIDKSTTVAIEYWFRCLDEDGDGIITCYDLYQYWKEQEKRNDLIQPKVPSQYRLNDLKKNGFIAEKFFDTFLNFDKFQFHDAYQTLYRANHQLSEKKNLTVDSDMFLLEPFTLGTWNEYADQEYQLLLLNEQDDDWSIHPVERDANKTECGKYDTKRSEWLMLINKIEEESTSVGDESDTNSMPTTPKLQPDTQDKEIEQQPNWIWYSA</sequence>
<dbReference type="SUPFAM" id="SSF56112">
    <property type="entry name" value="Protein kinase-like (PK-like)"/>
    <property type="match status" value="1"/>
</dbReference>
<keyword evidence="5" id="KW-0597">Phosphoprotein</keyword>
<dbReference type="PROSITE" id="PS50011">
    <property type="entry name" value="PROTEIN_KINASE_DOM"/>
    <property type="match status" value="1"/>
</dbReference>
<dbReference type="AlphaFoldDB" id="A0A9P7CB87"/>
<protein>
    <recommendedName>
        <fullName evidence="2">non-specific serine/threonine protein kinase</fullName>
        <ecNumber evidence="2">2.7.11.1</ecNumber>
    </recommendedName>
</protein>
<evidence type="ECO:0000256" key="3">
    <source>
        <dbReference type="ARBA" id="ARBA00022490"/>
    </source>
</evidence>
<dbReference type="GO" id="GO:0045719">
    <property type="term" value="P:negative regulation of glycogen biosynthetic process"/>
    <property type="evidence" value="ECO:0007669"/>
    <property type="project" value="TreeGrafter"/>
</dbReference>
<dbReference type="InterPro" id="IPR018247">
    <property type="entry name" value="EF_Hand_1_Ca_BS"/>
</dbReference>
<dbReference type="InterPro" id="IPR041534">
    <property type="entry name" value="EF-hand_13"/>
</dbReference>
<dbReference type="Gene3D" id="1.10.238.10">
    <property type="entry name" value="EF-hand"/>
    <property type="match status" value="1"/>
</dbReference>
<gene>
    <name evidence="18" type="ORF">G6F51_006206</name>
</gene>
<evidence type="ECO:0000313" key="19">
    <source>
        <dbReference type="Proteomes" id="UP000717996"/>
    </source>
</evidence>
<dbReference type="InterPro" id="IPR000719">
    <property type="entry name" value="Prot_kinase_dom"/>
</dbReference>
<dbReference type="GO" id="GO:0005634">
    <property type="term" value="C:nucleus"/>
    <property type="evidence" value="ECO:0007669"/>
    <property type="project" value="TreeGrafter"/>
</dbReference>
<dbReference type="Gene3D" id="3.30.200.20">
    <property type="entry name" value="Phosphorylase Kinase, domain 1"/>
    <property type="match status" value="1"/>
</dbReference>
<dbReference type="GO" id="GO:0005524">
    <property type="term" value="F:ATP binding"/>
    <property type="evidence" value="ECO:0007669"/>
    <property type="project" value="UniProtKB-UniRule"/>
</dbReference>
<proteinExistence type="predicted"/>
<comment type="subcellular location">
    <subcellularLocation>
        <location evidence="1">Cytoplasm</location>
    </subcellularLocation>
</comment>